<evidence type="ECO:0000259" key="3">
    <source>
        <dbReference type="Pfam" id="PF00534"/>
    </source>
</evidence>
<sequence>MAVMAQAAMYRLARRVKRRTAQTPMALTIPSAGLMHSAAASGKPQQHQRADQAERRPAEQAEAVGALACEGEREGAAVAGGDAEGELAGVDTLGVSGSLSRLACRPGLNAWVVMSRRSWSAGAKVAPRVYRGARYVTVSEASKSDLVALGVRERDIAIVENGVDPIPDELPVVPDDGKVHVVTLSRLVPHKRIEHAIDAVAGRDDVVLDILGSGWWEDKLREYAAGRAEIRFHGHVNDAYKHAVLSRAALHLMPSAKEGWGIAVIEAAQHGVPTVGYRGAGGVNDSIIDGETGLLVDTKAEFVQAVEQLLLDAPLRHRLGAAAQARAEKYSWAATGEKFAAVLRDVVGAGR</sequence>
<evidence type="ECO:0000256" key="1">
    <source>
        <dbReference type="ARBA" id="ARBA00022679"/>
    </source>
</evidence>
<dbReference type="SUPFAM" id="SSF53756">
    <property type="entry name" value="UDP-Glycosyltransferase/glycogen phosphorylase"/>
    <property type="match status" value="1"/>
</dbReference>
<feature type="domain" description="Glycosyl transferase family 1" evidence="3">
    <location>
        <begin position="175"/>
        <end position="325"/>
    </location>
</feature>
<proteinExistence type="predicted"/>
<dbReference type="Proteomes" id="UP000218281">
    <property type="component" value="Unassembled WGS sequence"/>
</dbReference>
<dbReference type="InterPro" id="IPR050194">
    <property type="entry name" value="Glycosyltransferase_grp1"/>
</dbReference>
<gene>
    <name evidence="4" type="ORF">CKJ81_08695</name>
</gene>
<reference evidence="4 5" key="1">
    <citation type="submission" date="2017-08" db="EMBL/GenBank/DDBJ databases">
        <title>Whole genome sequences of 6 clinical strains closest to Corynebacterium imitans.</title>
        <authorList>
            <person name="Bernier A.-M."/>
            <person name="Burdz T."/>
            <person name="Bernard K."/>
        </authorList>
    </citation>
    <scope>NUCLEOTIDE SEQUENCE [LARGE SCALE GENOMIC DNA]</scope>
    <source>
        <strain evidence="4 5">NML93-0607</strain>
    </source>
</reference>
<feature type="compositionally biased region" description="Basic and acidic residues" evidence="2">
    <location>
        <begin position="48"/>
        <end position="59"/>
    </location>
</feature>
<accession>A0ABX4H8N1</accession>
<dbReference type="Gene3D" id="3.40.50.2000">
    <property type="entry name" value="Glycogen Phosphorylase B"/>
    <property type="match status" value="2"/>
</dbReference>
<dbReference type="InterPro" id="IPR001296">
    <property type="entry name" value="Glyco_trans_1"/>
</dbReference>
<evidence type="ECO:0000313" key="5">
    <source>
        <dbReference type="Proteomes" id="UP000218281"/>
    </source>
</evidence>
<keyword evidence="1" id="KW-0808">Transferase</keyword>
<protein>
    <recommendedName>
        <fullName evidence="3">Glycosyl transferase family 1 domain-containing protein</fullName>
    </recommendedName>
</protein>
<dbReference type="EMBL" id="NSGO01000008">
    <property type="protein sequence ID" value="PAT05641.1"/>
    <property type="molecule type" value="Genomic_DNA"/>
</dbReference>
<organism evidence="4 5">
    <name type="scientific">Corynebacterium hadale</name>
    <dbReference type="NCBI Taxonomy" id="2026255"/>
    <lineage>
        <taxon>Bacteria</taxon>
        <taxon>Bacillati</taxon>
        <taxon>Actinomycetota</taxon>
        <taxon>Actinomycetes</taxon>
        <taxon>Mycobacteriales</taxon>
        <taxon>Corynebacteriaceae</taxon>
        <taxon>Corynebacterium</taxon>
    </lineage>
</organism>
<name>A0ABX4H8N1_9CORY</name>
<dbReference type="CDD" id="cd03801">
    <property type="entry name" value="GT4_PimA-like"/>
    <property type="match status" value="1"/>
</dbReference>
<feature type="region of interest" description="Disordered" evidence="2">
    <location>
        <begin position="35"/>
        <end position="63"/>
    </location>
</feature>
<dbReference type="PANTHER" id="PTHR45947">
    <property type="entry name" value="SULFOQUINOVOSYL TRANSFERASE SQD2"/>
    <property type="match status" value="1"/>
</dbReference>
<keyword evidence="5" id="KW-1185">Reference proteome</keyword>
<comment type="caution">
    <text evidence="4">The sequence shown here is derived from an EMBL/GenBank/DDBJ whole genome shotgun (WGS) entry which is preliminary data.</text>
</comment>
<evidence type="ECO:0000313" key="4">
    <source>
        <dbReference type="EMBL" id="PAT05641.1"/>
    </source>
</evidence>
<dbReference type="Pfam" id="PF00534">
    <property type="entry name" value="Glycos_transf_1"/>
    <property type="match status" value="1"/>
</dbReference>
<dbReference type="PANTHER" id="PTHR45947:SF3">
    <property type="entry name" value="SULFOQUINOVOSYL TRANSFERASE SQD2"/>
    <property type="match status" value="1"/>
</dbReference>
<evidence type="ECO:0000256" key="2">
    <source>
        <dbReference type="SAM" id="MobiDB-lite"/>
    </source>
</evidence>